<organism evidence="1 2">
    <name type="scientific">Artemia franciscana</name>
    <name type="common">Brine shrimp</name>
    <name type="synonym">Artemia sanfranciscana</name>
    <dbReference type="NCBI Taxonomy" id="6661"/>
    <lineage>
        <taxon>Eukaryota</taxon>
        <taxon>Metazoa</taxon>
        <taxon>Ecdysozoa</taxon>
        <taxon>Arthropoda</taxon>
        <taxon>Crustacea</taxon>
        <taxon>Branchiopoda</taxon>
        <taxon>Anostraca</taxon>
        <taxon>Artemiidae</taxon>
        <taxon>Artemia</taxon>
    </lineage>
</organism>
<evidence type="ECO:0000313" key="2">
    <source>
        <dbReference type="Proteomes" id="UP001187531"/>
    </source>
</evidence>
<reference evidence="1" key="1">
    <citation type="submission" date="2023-07" db="EMBL/GenBank/DDBJ databases">
        <title>Chromosome-level genome assembly of Artemia franciscana.</title>
        <authorList>
            <person name="Jo E."/>
        </authorList>
    </citation>
    <scope>NUCLEOTIDE SEQUENCE</scope>
    <source>
        <tissue evidence="1">Whole body</tissue>
    </source>
</reference>
<dbReference type="EMBL" id="JAVRJZ010000017">
    <property type="protein sequence ID" value="KAK2709780.1"/>
    <property type="molecule type" value="Genomic_DNA"/>
</dbReference>
<protein>
    <submittedName>
        <fullName evidence="1">Uncharacterized protein</fullName>
    </submittedName>
</protein>
<proteinExistence type="predicted"/>
<dbReference type="AlphaFoldDB" id="A0AA88HD23"/>
<accession>A0AA88HD23</accession>
<dbReference type="Proteomes" id="UP001187531">
    <property type="component" value="Unassembled WGS sequence"/>
</dbReference>
<sequence>MMEKDELKIKFTKKKLGTSLKFIFPDVDDIAQANIKDVKLKILCPTITRDLLLQQFTTVTTGVTQIASALTFGLNLGSIQNLH</sequence>
<gene>
    <name evidence="1" type="ORF">QYM36_013449</name>
</gene>
<keyword evidence="2" id="KW-1185">Reference proteome</keyword>
<name>A0AA88HD23_ARTSF</name>
<comment type="caution">
    <text evidence="1">The sequence shown here is derived from an EMBL/GenBank/DDBJ whole genome shotgun (WGS) entry which is preliminary data.</text>
</comment>
<evidence type="ECO:0000313" key="1">
    <source>
        <dbReference type="EMBL" id="KAK2709780.1"/>
    </source>
</evidence>